<accession>A0A9D4G1B0</accession>
<sequence length="63" mass="7141">MMDFPRLQLHTEDDSQQSACDVRNGHSADEYKPAHLYCLLVLLKSAGSRPCWNRCSLFSLLDG</sequence>
<protein>
    <submittedName>
        <fullName evidence="2">Uncharacterized protein</fullName>
    </submittedName>
</protein>
<dbReference type="EMBL" id="JAIWYP010000006">
    <property type="protein sequence ID" value="KAH3805727.1"/>
    <property type="molecule type" value="Genomic_DNA"/>
</dbReference>
<evidence type="ECO:0000256" key="1">
    <source>
        <dbReference type="SAM" id="MobiDB-lite"/>
    </source>
</evidence>
<gene>
    <name evidence="2" type="ORF">DPMN_134034</name>
</gene>
<evidence type="ECO:0000313" key="2">
    <source>
        <dbReference type="EMBL" id="KAH3805727.1"/>
    </source>
</evidence>
<comment type="caution">
    <text evidence="2">The sequence shown here is derived from an EMBL/GenBank/DDBJ whole genome shotgun (WGS) entry which is preliminary data.</text>
</comment>
<proteinExistence type="predicted"/>
<dbReference type="Proteomes" id="UP000828390">
    <property type="component" value="Unassembled WGS sequence"/>
</dbReference>
<dbReference type="AlphaFoldDB" id="A0A9D4G1B0"/>
<reference evidence="2" key="1">
    <citation type="journal article" date="2019" name="bioRxiv">
        <title>The Genome of the Zebra Mussel, Dreissena polymorpha: A Resource for Invasive Species Research.</title>
        <authorList>
            <person name="McCartney M.A."/>
            <person name="Auch B."/>
            <person name="Kono T."/>
            <person name="Mallez S."/>
            <person name="Zhang Y."/>
            <person name="Obille A."/>
            <person name="Becker A."/>
            <person name="Abrahante J.E."/>
            <person name="Garbe J."/>
            <person name="Badalamenti J.P."/>
            <person name="Herman A."/>
            <person name="Mangelson H."/>
            <person name="Liachko I."/>
            <person name="Sullivan S."/>
            <person name="Sone E.D."/>
            <person name="Koren S."/>
            <person name="Silverstein K.A.T."/>
            <person name="Beckman K.B."/>
            <person name="Gohl D.M."/>
        </authorList>
    </citation>
    <scope>NUCLEOTIDE SEQUENCE</scope>
    <source>
        <strain evidence="2">Duluth1</strain>
        <tissue evidence="2">Whole animal</tissue>
    </source>
</reference>
<feature type="region of interest" description="Disordered" evidence="1">
    <location>
        <begin position="1"/>
        <end position="21"/>
    </location>
</feature>
<organism evidence="2 3">
    <name type="scientific">Dreissena polymorpha</name>
    <name type="common">Zebra mussel</name>
    <name type="synonym">Mytilus polymorpha</name>
    <dbReference type="NCBI Taxonomy" id="45954"/>
    <lineage>
        <taxon>Eukaryota</taxon>
        <taxon>Metazoa</taxon>
        <taxon>Spiralia</taxon>
        <taxon>Lophotrochozoa</taxon>
        <taxon>Mollusca</taxon>
        <taxon>Bivalvia</taxon>
        <taxon>Autobranchia</taxon>
        <taxon>Heteroconchia</taxon>
        <taxon>Euheterodonta</taxon>
        <taxon>Imparidentia</taxon>
        <taxon>Neoheterodontei</taxon>
        <taxon>Myida</taxon>
        <taxon>Dreissenoidea</taxon>
        <taxon>Dreissenidae</taxon>
        <taxon>Dreissena</taxon>
    </lineage>
</organism>
<evidence type="ECO:0000313" key="3">
    <source>
        <dbReference type="Proteomes" id="UP000828390"/>
    </source>
</evidence>
<name>A0A9D4G1B0_DREPO</name>
<reference evidence="2" key="2">
    <citation type="submission" date="2020-11" db="EMBL/GenBank/DDBJ databases">
        <authorList>
            <person name="McCartney M.A."/>
            <person name="Auch B."/>
            <person name="Kono T."/>
            <person name="Mallez S."/>
            <person name="Becker A."/>
            <person name="Gohl D.M."/>
            <person name="Silverstein K.A.T."/>
            <person name="Koren S."/>
            <person name="Bechman K.B."/>
            <person name="Herman A."/>
            <person name="Abrahante J.E."/>
            <person name="Garbe J."/>
        </authorList>
    </citation>
    <scope>NUCLEOTIDE SEQUENCE</scope>
    <source>
        <strain evidence="2">Duluth1</strain>
        <tissue evidence="2">Whole animal</tissue>
    </source>
</reference>
<keyword evidence="3" id="KW-1185">Reference proteome</keyword>